<dbReference type="SUPFAM" id="SSF46785">
    <property type="entry name" value="Winged helix' DNA-binding domain"/>
    <property type="match status" value="1"/>
</dbReference>
<comment type="caution">
    <text evidence="2">The sequence shown here is derived from an EMBL/GenBank/DDBJ whole genome shotgun (WGS) entry which is preliminary data.</text>
</comment>
<evidence type="ECO:0000259" key="1">
    <source>
        <dbReference type="PROSITE" id="PS50995"/>
    </source>
</evidence>
<dbReference type="SMART" id="SM00347">
    <property type="entry name" value="HTH_MARR"/>
    <property type="match status" value="1"/>
</dbReference>
<evidence type="ECO:0000313" key="2">
    <source>
        <dbReference type="EMBL" id="NYS91974.1"/>
    </source>
</evidence>
<dbReference type="PROSITE" id="PS50995">
    <property type="entry name" value="HTH_MARR_2"/>
    <property type="match status" value="1"/>
</dbReference>
<dbReference type="Pfam" id="PF12802">
    <property type="entry name" value="MarR_2"/>
    <property type="match status" value="1"/>
</dbReference>
<dbReference type="PRINTS" id="PR00598">
    <property type="entry name" value="HTHMARR"/>
</dbReference>
<organism evidence="2 3">
    <name type="scientific">Sanguibacter inulinus</name>
    <dbReference type="NCBI Taxonomy" id="60922"/>
    <lineage>
        <taxon>Bacteria</taxon>
        <taxon>Bacillati</taxon>
        <taxon>Actinomycetota</taxon>
        <taxon>Actinomycetes</taxon>
        <taxon>Micrococcales</taxon>
        <taxon>Sanguibacteraceae</taxon>
        <taxon>Sanguibacter</taxon>
    </lineage>
</organism>
<dbReference type="PANTHER" id="PTHR33164:SF99">
    <property type="entry name" value="MARR FAMILY REGULATORY PROTEIN"/>
    <property type="match status" value="1"/>
</dbReference>
<dbReference type="InterPro" id="IPR036388">
    <property type="entry name" value="WH-like_DNA-bd_sf"/>
</dbReference>
<dbReference type="GO" id="GO:0003700">
    <property type="term" value="F:DNA-binding transcription factor activity"/>
    <property type="evidence" value="ECO:0007669"/>
    <property type="project" value="InterPro"/>
</dbReference>
<feature type="domain" description="HTH marR-type" evidence="1">
    <location>
        <begin position="15"/>
        <end position="147"/>
    </location>
</feature>
<dbReference type="RefSeq" id="WP_056134704.1">
    <property type="nucleotide sequence ID" value="NZ_JACBYE010000001.1"/>
</dbReference>
<dbReference type="InterPro" id="IPR039422">
    <property type="entry name" value="MarR/SlyA-like"/>
</dbReference>
<dbReference type="GO" id="GO:0006950">
    <property type="term" value="P:response to stress"/>
    <property type="evidence" value="ECO:0007669"/>
    <property type="project" value="TreeGrafter"/>
</dbReference>
<dbReference type="Gene3D" id="1.10.10.10">
    <property type="entry name" value="Winged helix-like DNA-binding domain superfamily/Winged helix DNA-binding domain"/>
    <property type="match status" value="1"/>
</dbReference>
<dbReference type="EMBL" id="JACBYE010000001">
    <property type="protein sequence ID" value="NYS91974.1"/>
    <property type="molecule type" value="Genomic_DNA"/>
</dbReference>
<dbReference type="Proteomes" id="UP000561011">
    <property type="component" value="Unassembled WGS sequence"/>
</dbReference>
<evidence type="ECO:0000313" key="3">
    <source>
        <dbReference type="Proteomes" id="UP000561011"/>
    </source>
</evidence>
<keyword evidence="3" id="KW-1185">Reference proteome</keyword>
<name>A0A853EQL4_9MICO</name>
<protein>
    <submittedName>
        <fullName evidence="2">MarR family transcriptional regulator</fullName>
    </submittedName>
</protein>
<dbReference type="PANTHER" id="PTHR33164">
    <property type="entry name" value="TRANSCRIPTIONAL REGULATOR, MARR FAMILY"/>
    <property type="match status" value="1"/>
</dbReference>
<proteinExistence type="predicted"/>
<gene>
    <name evidence="2" type="ORF">HZZ10_00270</name>
</gene>
<accession>A0A853EQL4</accession>
<dbReference type="InterPro" id="IPR036390">
    <property type="entry name" value="WH_DNA-bd_sf"/>
</dbReference>
<sequence>MDDVTWLDSDEHTAWVRLMAVLTLLPGALDAQLNRDDDLNHFEYFTMAMLSESPGRVLQMSALASRTNATLPRLSRVVSRLEKAGYVERSPCPGDGRATNATLTDAGWDKVVQAAPGHVRTARELVIDALEPEQVGQLAEIARRILTTLDPEQKMVATSH</sequence>
<dbReference type="InterPro" id="IPR000835">
    <property type="entry name" value="HTH_MarR-typ"/>
</dbReference>
<dbReference type="AlphaFoldDB" id="A0A853EQL4"/>
<reference evidence="2 3" key="1">
    <citation type="submission" date="2020-07" db="EMBL/GenBank/DDBJ databases">
        <title>MOT database genomes.</title>
        <authorList>
            <person name="Joseph S."/>
            <person name="Aduse-Opoku J."/>
            <person name="Hashim A."/>
            <person name="Wade W."/>
            <person name="Curtis M."/>
        </authorList>
    </citation>
    <scope>NUCLEOTIDE SEQUENCE [LARGE SCALE GENOMIC DNA]</scope>
    <source>
        <strain evidence="2 3">DSM 100099</strain>
    </source>
</reference>